<evidence type="ECO:0000259" key="17">
    <source>
        <dbReference type="Pfam" id="PF08267"/>
    </source>
</evidence>
<feature type="binding site" evidence="14">
    <location>
        <position position="676"/>
    </location>
    <ligand>
        <name>Zn(2+)</name>
        <dbReference type="ChEBI" id="CHEBI:29105"/>
        <label>1</label>
        <note>catalytic</note>
    </ligand>
</feature>
<keyword evidence="7" id="KW-0808">Transferase</keyword>
<keyword evidence="5" id="KW-0489">Methyltransferase</keyword>
<evidence type="ECO:0000256" key="7">
    <source>
        <dbReference type="ARBA" id="ARBA00022679"/>
    </source>
</evidence>
<dbReference type="UniPathway" id="UPA00051">
    <property type="reaction ID" value="UER00082"/>
</dbReference>
<gene>
    <name evidence="18" type="ORF">EUX98_g1265</name>
</gene>
<dbReference type="PANTHER" id="PTHR30519">
    <property type="entry name" value="5-METHYLTETRAHYDROPTEROYLTRIGLUTAMATE--HOMOCYSTEINE METHYLTRANSFERASE"/>
    <property type="match status" value="1"/>
</dbReference>
<dbReference type="NCBIfam" id="NF003556">
    <property type="entry name" value="PRK05222.1"/>
    <property type="match status" value="1"/>
</dbReference>
<evidence type="ECO:0000256" key="14">
    <source>
        <dbReference type="PIRSR" id="PIRSR000382-2"/>
    </source>
</evidence>
<evidence type="ECO:0000256" key="11">
    <source>
        <dbReference type="ARBA" id="ARBA00030765"/>
    </source>
</evidence>
<feature type="binding site" evidence="13">
    <location>
        <position position="632"/>
    </location>
    <ligand>
        <name>L-methionine</name>
        <dbReference type="ChEBI" id="CHEBI:57844"/>
    </ligand>
</feature>
<dbReference type="OrthoDB" id="1053771at2759"/>
<dbReference type="Gene3D" id="3.20.20.210">
    <property type="match status" value="2"/>
</dbReference>
<evidence type="ECO:0000256" key="13">
    <source>
        <dbReference type="PIRSR" id="PIRSR000382-1"/>
    </source>
</evidence>
<evidence type="ECO:0000256" key="3">
    <source>
        <dbReference type="ARBA" id="ARBA00009553"/>
    </source>
</evidence>
<dbReference type="GO" id="GO:0003871">
    <property type="term" value="F:5-methyltetrahydropteroyltriglutamate-homocysteine S-methyltransferase activity"/>
    <property type="evidence" value="ECO:0007669"/>
    <property type="project" value="UniProtKB-EC"/>
</dbReference>
<dbReference type="InterPro" id="IPR006276">
    <property type="entry name" value="Cobalamin-indep_Met_synthase"/>
</dbReference>
<dbReference type="InterPro" id="IPR013215">
    <property type="entry name" value="Cbl-indep_Met_Synth_N"/>
</dbReference>
<organism evidence="18 19">
    <name type="scientific">Antrodiella citrinella</name>
    <dbReference type="NCBI Taxonomy" id="2447956"/>
    <lineage>
        <taxon>Eukaryota</taxon>
        <taxon>Fungi</taxon>
        <taxon>Dikarya</taxon>
        <taxon>Basidiomycota</taxon>
        <taxon>Agaricomycotina</taxon>
        <taxon>Agaricomycetes</taxon>
        <taxon>Polyporales</taxon>
        <taxon>Steccherinaceae</taxon>
        <taxon>Antrodiella</taxon>
    </lineage>
</organism>
<keyword evidence="9 14" id="KW-0862">Zinc</keyword>
<dbReference type="InterPro" id="IPR038071">
    <property type="entry name" value="UROD/MetE-like_sf"/>
</dbReference>
<feature type="binding site" evidence="13">
    <location>
        <begin position="464"/>
        <end position="466"/>
    </location>
    <ligand>
        <name>L-homocysteine</name>
        <dbReference type="ChEBI" id="CHEBI:58199"/>
    </ligand>
</feature>
<protein>
    <recommendedName>
        <fullName evidence="4">5-methyltetrahydropteroyltriglutamate--homocysteine S-methyltransferase</fullName>
        <ecNumber evidence="4">2.1.1.14</ecNumber>
    </recommendedName>
    <alternativeName>
        <fullName evidence="12">Cobalamin-independent methionine synthase</fullName>
    </alternativeName>
    <alternativeName>
        <fullName evidence="11">Methionine synthase, vitamin-B12 independent isozyme</fullName>
    </alternativeName>
</protein>
<dbReference type="Proteomes" id="UP000308730">
    <property type="component" value="Unassembled WGS sequence"/>
</dbReference>
<comment type="cofactor">
    <cofactor evidence="14">
        <name>Zn(2+)</name>
        <dbReference type="ChEBI" id="CHEBI:29105"/>
    </cofactor>
    <text evidence="14">Binds 2 Zn(2+) ions per subunit.</text>
</comment>
<feature type="domain" description="Cobalamin-independent methionine synthase MetE C-terminal/archaeal" evidence="16">
    <location>
        <begin position="459"/>
        <end position="781"/>
    </location>
</feature>
<feature type="active site" description="Proton donor" evidence="15">
    <location>
        <position position="727"/>
    </location>
</feature>
<feature type="domain" description="Cobalamin-independent methionine synthase MetE N-terminal" evidence="17">
    <location>
        <begin position="34"/>
        <end position="334"/>
    </location>
</feature>
<keyword evidence="19" id="KW-1185">Reference proteome</keyword>
<dbReference type="Pfam" id="PF08267">
    <property type="entry name" value="Meth_synt_1"/>
    <property type="match status" value="1"/>
</dbReference>
<feature type="binding site" evidence="13">
    <location>
        <begin position="464"/>
        <end position="466"/>
    </location>
    <ligand>
        <name>L-methionine</name>
        <dbReference type="ChEBI" id="CHEBI:57844"/>
    </ligand>
</feature>
<dbReference type="FunFam" id="3.20.20.210:FF:000003">
    <property type="entry name" value="5-methyltetrahydropteroyltriglutamate--homocysteine methyltransferase"/>
    <property type="match status" value="1"/>
</dbReference>
<dbReference type="Pfam" id="PF01717">
    <property type="entry name" value="Meth_synt_2"/>
    <property type="match status" value="1"/>
</dbReference>
<dbReference type="InterPro" id="IPR002629">
    <property type="entry name" value="Met_Synth_C/arc"/>
</dbReference>
<feature type="binding site" evidence="13">
    <location>
        <position position="143"/>
    </location>
    <ligand>
        <name>5-methyltetrahydropteroyltri-L-glutamate</name>
        <dbReference type="ChEBI" id="CHEBI:58207"/>
    </ligand>
</feature>
<feature type="binding site" evidence="13">
    <location>
        <position position="517"/>
    </location>
    <ligand>
        <name>L-methionine</name>
        <dbReference type="ChEBI" id="CHEBI:57844"/>
    </ligand>
</feature>
<reference evidence="18 19" key="1">
    <citation type="submission" date="2019-02" db="EMBL/GenBank/DDBJ databases">
        <title>Genome sequencing of the rare red list fungi Antrodiella citrinella (Flaviporus citrinellus).</title>
        <authorList>
            <person name="Buettner E."/>
            <person name="Kellner H."/>
        </authorList>
    </citation>
    <scope>NUCLEOTIDE SEQUENCE [LARGE SCALE GENOMIC DNA]</scope>
    <source>
        <strain evidence="18 19">DSM 108506</strain>
    </source>
</reference>
<evidence type="ECO:0000256" key="6">
    <source>
        <dbReference type="ARBA" id="ARBA00022605"/>
    </source>
</evidence>
<accession>A0A4S4N1U3</accession>
<evidence type="ECO:0000256" key="10">
    <source>
        <dbReference type="ARBA" id="ARBA00023167"/>
    </source>
</evidence>
<proteinExistence type="inferred from homology"/>
<dbReference type="EC" id="2.1.1.14" evidence="4"/>
<feature type="binding site" evidence="13">
    <location>
        <position position="594"/>
    </location>
    <ligand>
        <name>5-methyltetrahydropteroyltri-L-glutamate</name>
        <dbReference type="ChEBI" id="CHEBI:58207"/>
    </ligand>
</feature>
<evidence type="ECO:0000256" key="12">
    <source>
        <dbReference type="ARBA" id="ARBA00031314"/>
    </source>
</evidence>
<comment type="similarity">
    <text evidence="3">Belongs to the vitamin-B12 independent methionine synthase family.</text>
</comment>
<dbReference type="NCBIfam" id="TIGR01371">
    <property type="entry name" value="met_syn_B12ind"/>
    <property type="match status" value="1"/>
</dbReference>
<feature type="binding site" evidence="13">
    <location>
        <position position="42"/>
    </location>
    <ligand>
        <name>5-methyltetrahydropteroyltri-L-glutamate</name>
        <dbReference type="ChEBI" id="CHEBI:58207"/>
    </ligand>
</feature>
<name>A0A4S4N1U3_9APHY</name>
<evidence type="ECO:0000259" key="16">
    <source>
        <dbReference type="Pfam" id="PF01717"/>
    </source>
</evidence>
<evidence type="ECO:0000256" key="1">
    <source>
        <dbReference type="ARBA" id="ARBA00002777"/>
    </source>
</evidence>
<dbReference type="CDD" id="cd03312">
    <property type="entry name" value="CIMS_N_terminal_like"/>
    <property type="match status" value="1"/>
</dbReference>
<dbReference type="EMBL" id="SGPM01000013">
    <property type="protein sequence ID" value="THH32894.1"/>
    <property type="molecule type" value="Genomic_DNA"/>
</dbReference>
<keyword evidence="6" id="KW-0028">Amino-acid biosynthesis</keyword>
<dbReference type="GO" id="GO:0032259">
    <property type="term" value="P:methylation"/>
    <property type="evidence" value="ECO:0007669"/>
    <property type="project" value="UniProtKB-KW"/>
</dbReference>
<dbReference type="PIRSF" id="PIRSF000382">
    <property type="entry name" value="MeTrfase_B12_ind"/>
    <property type="match status" value="1"/>
</dbReference>
<feature type="binding site" evidence="14">
    <location>
        <position position="674"/>
    </location>
    <ligand>
        <name>Zn(2+)</name>
        <dbReference type="ChEBI" id="CHEBI:29105"/>
        <label>1</label>
        <note>catalytic</note>
    </ligand>
</feature>
<evidence type="ECO:0000256" key="8">
    <source>
        <dbReference type="ARBA" id="ARBA00022723"/>
    </source>
</evidence>
<comment type="function">
    <text evidence="1">Catalyzes the transfer of a methyl group from 5-methyltetrahydrofolate to homocysteine resulting in methionine formation.</text>
</comment>
<sequence>MVSSSVLGFPRIGMPCLPRRAPYIFHLTAFLPSRVGANREVKKAVEAYWGGKLSADELTKAAANVKKTSWTSIKAQGVDLVPSGDFSLYDHVLDHSAAFGVIPQRYLGHNLSPLDVYFAMGRGRQADGVDVPASEMKKWFDSNYHFVVPEFSETTDFKLVFNKAVEEFNEAKAAGVTTRPVVLGPISFLYLGKAAKGAAAGFKPISLLPKLIPVYKQLLADLKAAGAEWVQIDEPVLVLDAGLDYQSQFASTYAELAPVSSKIMLTTYYGRLDSNLSFVAKLPVAGLHIDLDRAPGQLDEVLAAIKSTHIVLSLGVVSGRNIWKNDFAASIKLGQKAIDVIGTDRVVIATSSSLLHTPVTLAAETKLTAEQKDWFSFALEKAREVAVIAAVLSGSQDAKVAEALEANRVSIAKRREFEATSDDAVRKRVAAITPEMWVRKSPFAVRREIQQKSLNLPKFATTTIGSFPQTKEIRAIRAKLTKGEVTVAEYDDFIKKEIESVVRFQEKIGLDLLVHGEPERNDMVQYFGERLKGFVFTQNGWVQSYGSRYVRPPIVVSDVSRDGPITTQWSSYAQSVTDKPMKGMLTGPVTILNWSFPRADVSREVQCQQLSLALRDEVIDLEKAGIKAVQVDEPALREGLPLRKADWKEYLGWSVSSFKLATAGVTDALQTHSHFCYSDFDDIFPSIQALDADVISIEASKSDLKLLNTFKQYGYSNQIGPGVYDIHSPRVPSEQEIKDRIASMLETLPADLVVINPDCGLKTRGWKETEASLVNLVNAARWARKTYA</sequence>
<dbReference type="HAMAP" id="MF_00172">
    <property type="entry name" value="Meth_synth"/>
    <property type="match status" value="1"/>
</dbReference>
<keyword evidence="10" id="KW-0486">Methionine biosynthesis</keyword>
<evidence type="ECO:0000256" key="15">
    <source>
        <dbReference type="PIRSR" id="PIRSR000382-3"/>
    </source>
</evidence>
<dbReference type="GO" id="GO:0009086">
    <property type="term" value="P:methionine biosynthetic process"/>
    <property type="evidence" value="ECO:0007669"/>
    <property type="project" value="UniProtKB-KW"/>
</dbReference>
<evidence type="ECO:0000313" key="19">
    <source>
        <dbReference type="Proteomes" id="UP000308730"/>
    </source>
</evidence>
<dbReference type="SUPFAM" id="SSF51726">
    <property type="entry name" value="UROD/MetE-like"/>
    <property type="match status" value="2"/>
</dbReference>
<evidence type="ECO:0000256" key="9">
    <source>
        <dbReference type="ARBA" id="ARBA00022833"/>
    </source>
</evidence>
<feature type="binding site" evidence="13">
    <location>
        <position position="632"/>
    </location>
    <ligand>
        <name>L-homocysteine</name>
        <dbReference type="ChEBI" id="CHEBI:58199"/>
    </ligand>
</feature>
<dbReference type="AlphaFoldDB" id="A0A4S4N1U3"/>
<evidence type="ECO:0000256" key="4">
    <source>
        <dbReference type="ARBA" id="ARBA00012034"/>
    </source>
</evidence>
<comment type="caution">
    <text evidence="18">The sequence shown here is derived from an EMBL/GenBank/DDBJ whole genome shotgun (WGS) entry which is preliminary data.</text>
</comment>
<feature type="binding site" evidence="14">
    <location>
        <position position="759"/>
    </location>
    <ligand>
        <name>Zn(2+)</name>
        <dbReference type="ChEBI" id="CHEBI:29105"/>
        <label>1</label>
        <note>catalytic</note>
    </ligand>
</feature>
<feature type="binding site" evidence="14">
    <location>
        <position position="698"/>
    </location>
    <ligand>
        <name>Zn(2+)</name>
        <dbReference type="ChEBI" id="CHEBI:29105"/>
        <label>1</label>
        <note>catalytic</note>
    </ligand>
</feature>
<evidence type="ECO:0000256" key="5">
    <source>
        <dbReference type="ARBA" id="ARBA00022603"/>
    </source>
</evidence>
<dbReference type="GO" id="GO:0008270">
    <property type="term" value="F:zinc ion binding"/>
    <property type="evidence" value="ECO:0007669"/>
    <property type="project" value="InterPro"/>
</dbReference>
<evidence type="ECO:0000313" key="18">
    <source>
        <dbReference type="EMBL" id="THH32894.1"/>
    </source>
</evidence>
<comment type="pathway">
    <text evidence="2">Amino-acid biosynthesis; L-methionine biosynthesis via de novo pathway; L-methionine from L-homocysteine (MetE route): step 1/1.</text>
</comment>
<keyword evidence="8 14" id="KW-0479">Metal-binding</keyword>
<evidence type="ECO:0000256" key="2">
    <source>
        <dbReference type="ARBA" id="ARBA00004681"/>
    </source>
</evidence>
<dbReference type="CDD" id="cd03311">
    <property type="entry name" value="CIMS_C_terminal_like"/>
    <property type="match status" value="1"/>
</dbReference>